<feature type="region of interest" description="Disordered" evidence="1">
    <location>
        <begin position="83"/>
        <end position="139"/>
    </location>
</feature>
<evidence type="ECO:0000313" key="4">
    <source>
        <dbReference type="Proteomes" id="UP001359485"/>
    </source>
</evidence>
<proteinExistence type="predicted"/>
<keyword evidence="4" id="KW-1185">Reference proteome</keyword>
<name>A0ABR1APS8_POLSC</name>
<dbReference type="EMBL" id="JAWJWF010000046">
    <property type="protein sequence ID" value="KAK6624490.1"/>
    <property type="molecule type" value="Genomic_DNA"/>
</dbReference>
<organism evidence="3 4">
    <name type="scientific">Polyplax serrata</name>
    <name type="common">Common mouse louse</name>
    <dbReference type="NCBI Taxonomy" id="468196"/>
    <lineage>
        <taxon>Eukaryota</taxon>
        <taxon>Metazoa</taxon>
        <taxon>Ecdysozoa</taxon>
        <taxon>Arthropoda</taxon>
        <taxon>Hexapoda</taxon>
        <taxon>Insecta</taxon>
        <taxon>Pterygota</taxon>
        <taxon>Neoptera</taxon>
        <taxon>Paraneoptera</taxon>
        <taxon>Psocodea</taxon>
        <taxon>Troctomorpha</taxon>
        <taxon>Phthiraptera</taxon>
        <taxon>Anoplura</taxon>
        <taxon>Polyplacidae</taxon>
        <taxon>Polyplax</taxon>
    </lineage>
</organism>
<feature type="compositionally biased region" description="Basic and acidic residues" evidence="1">
    <location>
        <begin position="120"/>
        <end position="139"/>
    </location>
</feature>
<evidence type="ECO:0000313" key="3">
    <source>
        <dbReference type="EMBL" id="KAK6624490.1"/>
    </source>
</evidence>
<accession>A0ABR1APS8</accession>
<feature type="compositionally biased region" description="Basic and acidic residues" evidence="1">
    <location>
        <begin position="95"/>
        <end position="113"/>
    </location>
</feature>
<feature type="chain" id="PRO_5046694353" evidence="2">
    <location>
        <begin position="17"/>
        <end position="167"/>
    </location>
</feature>
<gene>
    <name evidence="3" type="ORF">RUM44_011349</name>
</gene>
<dbReference type="Proteomes" id="UP001359485">
    <property type="component" value="Unassembled WGS sequence"/>
</dbReference>
<sequence length="167" mass="19007">MKVLVALFLTFASASAGIISYPIQTLGYGYTYPSLVSHPTYTYFSRSFLPLYPGHYDYPLVFGPPPFLHNFFPDNVFLNGAPGIIHPRTAPGEKPGMDNGKKPDGKKDEKDSKDEAEDVTTEKPKKEDDSKSEVEDLREKLQEKNCKKSKFNDNRWIFNYRLTNFKG</sequence>
<keyword evidence="2" id="KW-0732">Signal</keyword>
<comment type="caution">
    <text evidence="3">The sequence shown here is derived from an EMBL/GenBank/DDBJ whole genome shotgun (WGS) entry which is preliminary data.</text>
</comment>
<reference evidence="3 4" key="1">
    <citation type="submission" date="2023-09" db="EMBL/GenBank/DDBJ databases">
        <title>Genomes of two closely related lineages of the louse Polyplax serrata with different host specificities.</title>
        <authorList>
            <person name="Martinu J."/>
            <person name="Tarabai H."/>
            <person name="Stefka J."/>
            <person name="Hypsa V."/>
        </authorList>
    </citation>
    <scope>NUCLEOTIDE SEQUENCE [LARGE SCALE GENOMIC DNA]</scope>
    <source>
        <strain evidence="3">98ZLc_SE</strain>
    </source>
</reference>
<feature type="signal peptide" evidence="2">
    <location>
        <begin position="1"/>
        <end position="16"/>
    </location>
</feature>
<evidence type="ECO:0000256" key="1">
    <source>
        <dbReference type="SAM" id="MobiDB-lite"/>
    </source>
</evidence>
<protein>
    <submittedName>
        <fullName evidence="3">Uncharacterized protein</fullName>
    </submittedName>
</protein>
<evidence type="ECO:0000256" key="2">
    <source>
        <dbReference type="SAM" id="SignalP"/>
    </source>
</evidence>